<dbReference type="PRINTS" id="PR01466">
    <property type="entry name" value="ARGDEIMINASE"/>
</dbReference>
<reference evidence="3 4" key="1">
    <citation type="submission" date="2024-03" db="EMBL/GenBank/DDBJ databases">
        <title>The complete genome of Streptomyces sirii sp.nov.</title>
        <authorList>
            <person name="Zakalyukina Y.V."/>
            <person name="Belik A.R."/>
            <person name="Biryukov M.V."/>
            <person name="Baturina O.A."/>
            <person name="Kabilov M.R."/>
        </authorList>
    </citation>
    <scope>NUCLEOTIDE SEQUENCE [LARGE SCALE GENOMIC DNA]</scope>
    <source>
        <strain evidence="3 4">BP-8</strain>
    </source>
</reference>
<dbReference type="Proteomes" id="UP001626628">
    <property type="component" value="Chromosome"/>
</dbReference>
<proteinExistence type="inferred from homology"/>
<protein>
    <submittedName>
        <fullName evidence="3">Arginine deiminase family protein</fullName>
    </submittedName>
</protein>
<dbReference type="Gene3D" id="3.75.10.10">
    <property type="entry name" value="L-arginine/glycine Amidinotransferase, Chain A"/>
    <property type="match status" value="1"/>
</dbReference>
<evidence type="ECO:0000256" key="2">
    <source>
        <dbReference type="ARBA" id="ARBA00022801"/>
    </source>
</evidence>
<dbReference type="PANTHER" id="PTHR47271:SF2">
    <property type="entry name" value="ARGININE DEIMINASE"/>
    <property type="match status" value="1"/>
</dbReference>
<organism evidence="3 4">
    <name type="scientific">Streptomyces sirii</name>
    <dbReference type="NCBI Taxonomy" id="3127701"/>
    <lineage>
        <taxon>Bacteria</taxon>
        <taxon>Bacillati</taxon>
        <taxon>Actinomycetota</taxon>
        <taxon>Actinomycetes</taxon>
        <taxon>Kitasatosporales</taxon>
        <taxon>Streptomycetaceae</taxon>
        <taxon>Streptomyces</taxon>
    </lineage>
</organism>
<accession>A0ABZ2QDU8</accession>
<sequence length="299" mass="32197">MPDSELAERLLFRERPDAARLALQPRAFVKAIEGAGVSCRYVAELVGDTPAFAAACADPNLMFTRDAAVTLPWAPDVYLPGRMAEPMRRPETAVLSTALESLGLTRIEWDGPEHAYLEGGDVVPFTRSGSRCLLIGFARRTTFAAVECLRHALLPGLVDEIFAVELAPWRMNLDGGLVPLADDVVVAHTPSVVSCTHLTVTGQHRVDLFGVLRELGITVVEVPQDASWLQQACNYLCLGDRTVIGYDMCPSVLSDLRETAINVIDIAGDELVKGRGGPRCMSRPIYAPAAVTAADLSGA</sequence>
<evidence type="ECO:0000313" key="4">
    <source>
        <dbReference type="Proteomes" id="UP001626628"/>
    </source>
</evidence>
<dbReference type="SUPFAM" id="SSF55909">
    <property type="entry name" value="Pentein"/>
    <property type="match status" value="1"/>
</dbReference>
<dbReference type="RefSeq" id="WP_407284945.1">
    <property type="nucleotide sequence ID" value="NZ_CP147982.1"/>
</dbReference>
<dbReference type="InterPro" id="IPR003876">
    <property type="entry name" value="Arg_deiminase"/>
</dbReference>
<evidence type="ECO:0000313" key="3">
    <source>
        <dbReference type="EMBL" id="WXK74714.1"/>
    </source>
</evidence>
<gene>
    <name evidence="3" type="ORF">WAB15_01300</name>
</gene>
<name>A0ABZ2QDU8_9ACTN</name>
<keyword evidence="2" id="KW-0378">Hydrolase</keyword>
<dbReference type="PANTHER" id="PTHR47271">
    <property type="entry name" value="ARGININE DEIMINASE"/>
    <property type="match status" value="1"/>
</dbReference>
<dbReference type="Pfam" id="PF02274">
    <property type="entry name" value="ADI"/>
    <property type="match status" value="1"/>
</dbReference>
<evidence type="ECO:0000256" key="1">
    <source>
        <dbReference type="ARBA" id="ARBA00010206"/>
    </source>
</evidence>
<keyword evidence="4" id="KW-1185">Reference proteome</keyword>
<comment type="similarity">
    <text evidence="1">Belongs to the arginine deiminase family.</text>
</comment>
<dbReference type="EMBL" id="CP147982">
    <property type="protein sequence ID" value="WXK74714.1"/>
    <property type="molecule type" value="Genomic_DNA"/>
</dbReference>